<dbReference type="GO" id="GO:0008270">
    <property type="term" value="F:zinc ion binding"/>
    <property type="evidence" value="ECO:0007669"/>
    <property type="project" value="UniProtKB-UniRule"/>
</dbReference>
<proteinExistence type="inferred from homology"/>
<dbReference type="Gene3D" id="6.20.220.10">
    <property type="entry name" value="ClpX chaperone, C4-type zinc finger domain"/>
    <property type="match status" value="1"/>
</dbReference>
<dbReference type="Pfam" id="PF06689">
    <property type="entry name" value="zf-C4_ClpX"/>
    <property type="match status" value="1"/>
</dbReference>
<dbReference type="GO" id="GO:0051301">
    <property type="term" value="P:cell division"/>
    <property type="evidence" value="ECO:0007669"/>
    <property type="project" value="TreeGrafter"/>
</dbReference>
<name>A0A1I7BT33_9HYPH</name>
<feature type="binding site" evidence="6 7">
    <location>
        <position position="18"/>
    </location>
    <ligand>
        <name>Zn(2+)</name>
        <dbReference type="ChEBI" id="CHEBI:29105"/>
    </ligand>
</feature>
<keyword evidence="4 6" id="KW-0067">ATP-binding</keyword>
<dbReference type="GO" id="GO:0051082">
    <property type="term" value="F:unfolded protein binding"/>
    <property type="evidence" value="ECO:0007669"/>
    <property type="project" value="UniProtKB-UniRule"/>
</dbReference>
<dbReference type="AlphaFoldDB" id="A0A1I7BT33"/>
<dbReference type="InterPro" id="IPR046425">
    <property type="entry name" value="ClpX_bact"/>
</dbReference>
<dbReference type="NCBIfam" id="TIGR00382">
    <property type="entry name" value="clpX"/>
    <property type="match status" value="1"/>
</dbReference>
<evidence type="ECO:0000256" key="6">
    <source>
        <dbReference type="HAMAP-Rule" id="MF_00175"/>
    </source>
</evidence>
<dbReference type="InterPro" id="IPR050052">
    <property type="entry name" value="ATP-dep_Clp_protease_ClpX"/>
</dbReference>
<keyword evidence="2 6" id="KW-0547">Nucleotide-binding</keyword>
<keyword evidence="9" id="KW-0645">Protease</keyword>
<dbReference type="GO" id="GO:0009376">
    <property type="term" value="C:HslUV protease complex"/>
    <property type="evidence" value="ECO:0007669"/>
    <property type="project" value="TreeGrafter"/>
</dbReference>
<keyword evidence="9" id="KW-0378">Hydrolase</keyword>
<dbReference type="InterPro" id="IPR010603">
    <property type="entry name" value="Znf_CppX_C4"/>
</dbReference>
<evidence type="ECO:0000256" key="5">
    <source>
        <dbReference type="ARBA" id="ARBA00023186"/>
    </source>
</evidence>
<accession>A0A1I7BT33</accession>
<dbReference type="SUPFAM" id="SSF52540">
    <property type="entry name" value="P-loop containing nucleoside triphosphate hydrolases"/>
    <property type="match status" value="1"/>
</dbReference>
<dbReference type="NCBIfam" id="NF003745">
    <property type="entry name" value="PRK05342.1"/>
    <property type="match status" value="1"/>
</dbReference>
<dbReference type="InterPro" id="IPR038366">
    <property type="entry name" value="Znf_CppX_C4_sf"/>
</dbReference>
<dbReference type="SMART" id="SM01086">
    <property type="entry name" value="ClpB_D2-small"/>
    <property type="match status" value="1"/>
</dbReference>
<evidence type="ECO:0000256" key="4">
    <source>
        <dbReference type="ARBA" id="ARBA00022840"/>
    </source>
</evidence>
<feature type="binding site" evidence="6 7">
    <location>
        <position position="40"/>
    </location>
    <ligand>
        <name>Zn(2+)</name>
        <dbReference type="ChEBI" id="CHEBI:29105"/>
    </ligand>
</feature>
<comment type="caution">
    <text evidence="6">Lacks conserved residue(s) required for the propagation of feature annotation.</text>
</comment>
<dbReference type="Gene3D" id="1.10.8.60">
    <property type="match status" value="1"/>
</dbReference>
<dbReference type="GO" id="GO:0051603">
    <property type="term" value="P:proteolysis involved in protein catabolic process"/>
    <property type="evidence" value="ECO:0007669"/>
    <property type="project" value="TreeGrafter"/>
</dbReference>
<evidence type="ECO:0000256" key="7">
    <source>
        <dbReference type="PROSITE-ProRule" id="PRU01250"/>
    </source>
</evidence>
<dbReference type="Pfam" id="PF07724">
    <property type="entry name" value="AAA_2"/>
    <property type="match status" value="1"/>
</dbReference>
<keyword evidence="3 6" id="KW-0862">Zinc</keyword>
<sequence length="421" mass="46142">MSKASGSDSKNTLYCSFCGKSQHEVRKLIAGPTVFICDECVELCMDIIREENKSSLVKSRDGIPTPQEIRGVLDDYVIGQGRAKKVLSVAVHNHYKRLNHASKNNDVELAKSNILLVGPTGCGKTHLAQTLARILDVPFTMADATTLTEAGYVGEDVENIILKLLQAADYNVERAQRGIVYIDEVDKITRKAENPSITRDVSGEGVQQALLKIMEGTVASVPPQGGRKHPQQEFLQVDTTNILFICGGAFAGLDKIISDRGRSTSIGFAASVMAPEDRKTGELFAELEPEDLLKFGLIPEFVGRLPVIATLEDLDEDALVSILREPKNALVAQYQRLFEMENVELTFHEDALKAIARKAIERKTGARGLRSILEAILLETMYELPGLKGVKEVVISAEVVDGEARPLYIYEDRAENSATSA</sequence>
<dbReference type="PANTHER" id="PTHR48102">
    <property type="entry name" value="ATP-DEPENDENT CLP PROTEASE ATP-BINDING SUBUNIT CLPX-LIKE, MITOCHONDRIAL-RELATED"/>
    <property type="match status" value="1"/>
</dbReference>
<feature type="domain" description="ClpX-type ZB" evidence="8">
    <location>
        <begin position="3"/>
        <end position="56"/>
    </location>
</feature>
<evidence type="ECO:0000313" key="10">
    <source>
        <dbReference type="Proteomes" id="UP000183371"/>
    </source>
</evidence>
<dbReference type="SMART" id="SM00382">
    <property type="entry name" value="AAA"/>
    <property type="match status" value="1"/>
</dbReference>
<evidence type="ECO:0000259" key="8">
    <source>
        <dbReference type="PROSITE" id="PS51902"/>
    </source>
</evidence>
<dbReference type="GO" id="GO:0005524">
    <property type="term" value="F:ATP binding"/>
    <property type="evidence" value="ECO:0007669"/>
    <property type="project" value="UniProtKB-UniRule"/>
</dbReference>
<dbReference type="Pfam" id="PF10431">
    <property type="entry name" value="ClpB_D2-small"/>
    <property type="match status" value="1"/>
</dbReference>
<evidence type="ECO:0000256" key="3">
    <source>
        <dbReference type="ARBA" id="ARBA00022833"/>
    </source>
</evidence>
<dbReference type="SUPFAM" id="SSF57716">
    <property type="entry name" value="Glucocorticoid receptor-like (DNA-binding domain)"/>
    <property type="match status" value="1"/>
</dbReference>
<keyword evidence="1 6" id="KW-0479">Metal-binding</keyword>
<dbReference type="GO" id="GO:0140662">
    <property type="term" value="F:ATP-dependent protein folding chaperone"/>
    <property type="evidence" value="ECO:0007669"/>
    <property type="project" value="InterPro"/>
</dbReference>
<dbReference type="InterPro" id="IPR059188">
    <property type="entry name" value="Znf_CLPX-like"/>
</dbReference>
<keyword evidence="10" id="KW-1185">Reference proteome</keyword>
<protein>
    <recommendedName>
        <fullName evidence="6">ATP-dependent Clp protease ATP-binding subunit ClpX</fullName>
    </recommendedName>
</protein>
<dbReference type="GO" id="GO:0016887">
    <property type="term" value="F:ATP hydrolysis activity"/>
    <property type="evidence" value="ECO:0007669"/>
    <property type="project" value="InterPro"/>
</dbReference>
<dbReference type="GO" id="GO:0008233">
    <property type="term" value="F:peptidase activity"/>
    <property type="evidence" value="ECO:0007669"/>
    <property type="project" value="UniProtKB-KW"/>
</dbReference>
<dbReference type="InterPro" id="IPR003959">
    <property type="entry name" value="ATPase_AAA_core"/>
</dbReference>
<comment type="function">
    <text evidence="6">ATP-dependent specificity component of the Clp protease. It directs the protease to specific substrates. Can perform chaperone functions in the absence of ClpP.</text>
</comment>
<dbReference type="InterPro" id="IPR027417">
    <property type="entry name" value="P-loop_NTPase"/>
</dbReference>
<dbReference type="InterPro" id="IPR019489">
    <property type="entry name" value="Clp_ATPase_C"/>
</dbReference>
<evidence type="ECO:0000313" key="9">
    <source>
        <dbReference type="EMBL" id="SFT90384.1"/>
    </source>
</evidence>
<feature type="binding site" evidence="6 7">
    <location>
        <position position="15"/>
    </location>
    <ligand>
        <name>Zn(2+)</name>
        <dbReference type="ChEBI" id="CHEBI:29105"/>
    </ligand>
</feature>
<dbReference type="PROSITE" id="PS51902">
    <property type="entry name" value="CLPX_ZB"/>
    <property type="match status" value="1"/>
</dbReference>
<dbReference type="CDD" id="cd19497">
    <property type="entry name" value="RecA-like_ClpX"/>
    <property type="match status" value="1"/>
</dbReference>
<dbReference type="GO" id="GO:0046983">
    <property type="term" value="F:protein dimerization activity"/>
    <property type="evidence" value="ECO:0007669"/>
    <property type="project" value="UniProtKB-UniRule"/>
</dbReference>
<dbReference type="EMBL" id="FPBD01000004">
    <property type="protein sequence ID" value="SFT90384.1"/>
    <property type="molecule type" value="Genomic_DNA"/>
</dbReference>
<keyword evidence="5 6" id="KW-0143">Chaperone</keyword>
<dbReference type="HAMAP" id="MF_00175">
    <property type="entry name" value="ClpX"/>
    <property type="match status" value="1"/>
</dbReference>
<dbReference type="InterPro" id="IPR004487">
    <property type="entry name" value="Clp_protease_ATP-bd_su_ClpX"/>
</dbReference>
<dbReference type="SMART" id="SM00994">
    <property type="entry name" value="zf-C4_ClpX"/>
    <property type="match status" value="1"/>
</dbReference>
<dbReference type="FunFam" id="1.10.8.60:FF:000002">
    <property type="entry name" value="ATP-dependent Clp protease ATP-binding subunit ClpX"/>
    <property type="match status" value="1"/>
</dbReference>
<comment type="subunit">
    <text evidence="6">Component of the ClpX-ClpP complex. Forms a hexameric ring that, in the presence of ATP, binds to fourteen ClpP subunits assembled into a disk-like structure with a central cavity, resembling the structure of eukaryotic proteasomes.</text>
</comment>
<dbReference type="InterPro" id="IPR003593">
    <property type="entry name" value="AAA+_ATPase"/>
</dbReference>
<reference evidence="10" key="1">
    <citation type="submission" date="2016-10" db="EMBL/GenBank/DDBJ databases">
        <authorList>
            <person name="Varghese N."/>
            <person name="Submissions S."/>
        </authorList>
    </citation>
    <scope>NUCLEOTIDE SEQUENCE [LARGE SCALE GENOMIC DNA]</scope>
    <source>
        <strain evidence="10">DSM 17465</strain>
    </source>
</reference>
<dbReference type="PANTHER" id="PTHR48102:SF7">
    <property type="entry name" value="ATP-DEPENDENT CLP PROTEASE ATP-BINDING SUBUNIT CLPX-LIKE, MITOCHONDRIAL"/>
    <property type="match status" value="1"/>
</dbReference>
<evidence type="ECO:0000256" key="1">
    <source>
        <dbReference type="ARBA" id="ARBA00022723"/>
    </source>
</evidence>
<dbReference type="Proteomes" id="UP000183371">
    <property type="component" value="Unassembled WGS sequence"/>
</dbReference>
<comment type="similarity">
    <text evidence="6 7">Belongs to the ClpX chaperone family.</text>
</comment>
<organism evidence="9 10">
    <name type="scientific">Pseudovibrio denitrificans</name>
    <dbReference type="NCBI Taxonomy" id="258256"/>
    <lineage>
        <taxon>Bacteria</taxon>
        <taxon>Pseudomonadati</taxon>
        <taxon>Pseudomonadota</taxon>
        <taxon>Alphaproteobacteria</taxon>
        <taxon>Hyphomicrobiales</taxon>
        <taxon>Stappiaceae</taxon>
        <taxon>Pseudovibrio</taxon>
    </lineage>
</organism>
<dbReference type="RefSeq" id="WP_008547232.1">
    <property type="nucleotide sequence ID" value="NZ_FPBD01000004.1"/>
</dbReference>
<feature type="binding site" evidence="6 7">
    <location>
        <position position="37"/>
    </location>
    <ligand>
        <name>Zn(2+)</name>
        <dbReference type="ChEBI" id="CHEBI:29105"/>
    </ligand>
</feature>
<dbReference type="Gene3D" id="3.40.50.300">
    <property type="entry name" value="P-loop containing nucleotide triphosphate hydrolases"/>
    <property type="match status" value="1"/>
</dbReference>
<dbReference type="FunFam" id="3.40.50.300:FF:000005">
    <property type="entry name" value="ATP-dependent Clp protease ATP-binding subunit ClpX"/>
    <property type="match status" value="1"/>
</dbReference>
<evidence type="ECO:0000256" key="2">
    <source>
        <dbReference type="ARBA" id="ARBA00022741"/>
    </source>
</evidence>
<gene>
    <name evidence="6" type="primary">clpX</name>
    <name evidence="9" type="ORF">SAMN05444141_104296</name>
</gene>